<reference evidence="1 2" key="2">
    <citation type="journal article" date="2022" name="Mol. Ecol. Resour.">
        <title>The genomes of chicory, endive, great burdock and yacon provide insights into Asteraceae paleo-polyploidization history and plant inulin production.</title>
        <authorList>
            <person name="Fan W."/>
            <person name="Wang S."/>
            <person name="Wang H."/>
            <person name="Wang A."/>
            <person name="Jiang F."/>
            <person name="Liu H."/>
            <person name="Zhao H."/>
            <person name="Xu D."/>
            <person name="Zhang Y."/>
        </authorList>
    </citation>
    <scope>NUCLEOTIDE SEQUENCE [LARGE SCALE GENOMIC DNA]</scope>
    <source>
        <strain evidence="2">cv. Niubang</strain>
    </source>
</reference>
<name>A0ACB9AAC0_ARCLA</name>
<evidence type="ECO:0000313" key="1">
    <source>
        <dbReference type="EMBL" id="KAI3706939.1"/>
    </source>
</evidence>
<comment type="caution">
    <text evidence="1">The sequence shown here is derived from an EMBL/GenBank/DDBJ whole genome shotgun (WGS) entry which is preliminary data.</text>
</comment>
<accession>A0ACB9AAC0</accession>
<organism evidence="1 2">
    <name type="scientific">Arctium lappa</name>
    <name type="common">Greater burdock</name>
    <name type="synonym">Lappa major</name>
    <dbReference type="NCBI Taxonomy" id="4217"/>
    <lineage>
        <taxon>Eukaryota</taxon>
        <taxon>Viridiplantae</taxon>
        <taxon>Streptophyta</taxon>
        <taxon>Embryophyta</taxon>
        <taxon>Tracheophyta</taxon>
        <taxon>Spermatophyta</taxon>
        <taxon>Magnoliopsida</taxon>
        <taxon>eudicotyledons</taxon>
        <taxon>Gunneridae</taxon>
        <taxon>Pentapetalae</taxon>
        <taxon>asterids</taxon>
        <taxon>campanulids</taxon>
        <taxon>Asterales</taxon>
        <taxon>Asteraceae</taxon>
        <taxon>Carduoideae</taxon>
        <taxon>Cardueae</taxon>
        <taxon>Arctiinae</taxon>
        <taxon>Arctium</taxon>
    </lineage>
</organism>
<evidence type="ECO:0000313" key="2">
    <source>
        <dbReference type="Proteomes" id="UP001055879"/>
    </source>
</evidence>
<dbReference type="EMBL" id="CM042054">
    <property type="protein sequence ID" value="KAI3706939.1"/>
    <property type="molecule type" value="Genomic_DNA"/>
</dbReference>
<proteinExistence type="predicted"/>
<reference evidence="2" key="1">
    <citation type="journal article" date="2022" name="Mol. Ecol. Resour.">
        <title>The genomes of chicory, endive, great burdock and yacon provide insights into Asteraceae palaeo-polyploidization history and plant inulin production.</title>
        <authorList>
            <person name="Fan W."/>
            <person name="Wang S."/>
            <person name="Wang H."/>
            <person name="Wang A."/>
            <person name="Jiang F."/>
            <person name="Liu H."/>
            <person name="Zhao H."/>
            <person name="Xu D."/>
            <person name="Zhang Y."/>
        </authorList>
    </citation>
    <scope>NUCLEOTIDE SEQUENCE [LARGE SCALE GENOMIC DNA]</scope>
    <source>
        <strain evidence="2">cv. Niubang</strain>
    </source>
</reference>
<dbReference type="Proteomes" id="UP001055879">
    <property type="component" value="Linkage Group LG08"/>
</dbReference>
<sequence length="83" mass="9824">MLRGVNFEYDDGFKFGYNNPLEQLGLYMKRDEDEEEKETNGSDGVDVEEELDVEWWAFVAKESCATFLLKESRLVRSRLQFYP</sequence>
<gene>
    <name evidence="1" type="ORF">L6452_25035</name>
</gene>
<keyword evidence="2" id="KW-1185">Reference proteome</keyword>
<protein>
    <submittedName>
        <fullName evidence="1">Uncharacterized protein</fullName>
    </submittedName>
</protein>